<keyword evidence="2" id="KW-1185">Reference proteome</keyword>
<dbReference type="Proteomes" id="UP001056120">
    <property type="component" value="Linkage Group LG12"/>
</dbReference>
<organism evidence="1 2">
    <name type="scientific">Smallanthus sonchifolius</name>
    <dbReference type="NCBI Taxonomy" id="185202"/>
    <lineage>
        <taxon>Eukaryota</taxon>
        <taxon>Viridiplantae</taxon>
        <taxon>Streptophyta</taxon>
        <taxon>Embryophyta</taxon>
        <taxon>Tracheophyta</taxon>
        <taxon>Spermatophyta</taxon>
        <taxon>Magnoliopsida</taxon>
        <taxon>eudicotyledons</taxon>
        <taxon>Gunneridae</taxon>
        <taxon>Pentapetalae</taxon>
        <taxon>asterids</taxon>
        <taxon>campanulids</taxon>
        <taxon>Asterales</taxon>
        <taxon>Asteraceae</taxon>
        <taxon>Asteroideae</taxon>
        <taxon>Heliantheae alliance</taxon>
        <taxon>Millerieae</taxon>
        <taxon>Smallanthus</taxon>
    </lineage>
</organism>
<reference evidence="1 2" key="2">
    <citation type="journal article" date="2022" name="Mol. Ecol. Resour.">
        <title>The genomes of chicory, endive, great burdock and yacon provide insights into Asteraceae paleo-polyploidization history and plant inulin production.</title>
        <authorList>
            <person name="Fan W."/>
            <person name="Wang S."/>
            <person name="Wang H."/>
            <person name="Wang A."/>
            <person name="Jiang F."/>
            <person name="Liu H."/>
            <person name="Zhao H."/>
            <person name="Xu D."/>
            <person name="Zhang Y."/>
        </authorList>
    </citation>
    <scope>NUCLEOTIDE SEQUENCE [LARGE SCALE GENOMIC DNA]</scope>
    <source>
        <strain evidence="2">cv. Yunnan</strain>
        <tissue evidence="1">Leaves</tissue>
    </source>
</reference>
<accession>A0ACB9HH05</accession>
<dbReference type="EMBL" id="CM042029">
    <property type="protein sequence ID" value="KAI3795189.1"/>
    <property type="molecule type" value="Genomic_DNA"/>
</dbReference>
<gene>
    <name evidence="1" type="ORF">L1987_37838</name>
</gene>
<name>A0ACB9HH05_9ASTR</name>
<evidence type="ECO:0000313" key="2">
    <source>
        <dbReference type="Proteomes" id="UP001056120"/>
    </source>
</evidence>
<reference evidence="2" key="1">
    <citation type="journal article" date="2022" name="Mol. Ecol. Resour.">
        <title>The genomes of chicory, endive, great burdock and yacon provide insights into Asteraceae palaeo-polyploidization history and plant inulin production.</title>
        <authorList>
            <person name="Fan W."/>
            <person name="Wang S."/>
            <person name="Wang H."/>
            <person name="Wang A."/>
            <person name="Jiang F."/>
            <person name="Liu H."/>
            <person name="Zhao H."/>
            <person name="Xu D."/>
            <person name="Zhang Y."/>
        </authorList>
    </citation>
    <scope>NUCLEOTIDE SEQUENCE [LARGE SCALE GENOMIC DNA]</scope>
    <source>
        <strain evidence="2">cv. Yunnan</strain>
    </source>
</reference>
<protein>
    <submittedName>
        <fullName evidence="1">Uncharacterized protein</fullName>
    </submittedName>
</protein>
<comment type="caution">
    <text evidence="1">The sequence shown here is derived from an EMBL/GenBank/DDBJ whole genome shotgun (WGS) entry which is preliminary data.</text>
</comment>
<proteinExistence type="predicted"/>
<sequence>MSRPDDSAIGRGVTRLNQISKGKASIETTEEVKSITTDSEQVDFIETNRRNTNPIAIPTILDEKITQTLAGRITTTTGNMDSDNNNSFIKDNLKNINIVNNFKEQTIQVMGLDDAVIKLISTIDSQGLLVNSRHKQYEEKFSLHEVEFRTQKATLQSVETNSKVYPEPPMPGEEVQSLRREIFTEVPLRPHIARSTTKGPEPNVIPPPPLMGIPPRVQKKERSNLTYHTQEDNIQQIPKYGRFLMEFLTNKGNMEEAIKRTNHCVTLIERFLPKNFLDPRKFSLPCSIGPLLITFALTDLGAGVNAMPYNMFLRLSIGKSQSVNATIELADGLIKSHVGVIENLLVKVGKFVFPVEFIVLEMRHDYSVPLILGRPFLATARVFIDMNEGILTLYVEKQSMTYNIGGNDCLSNDPFGIAQFIDTNLDYQHKKAKEFNKGKKLDFIKDLDNTNRIDEYFDQLPKFNDLNERTGDTGEVICPHLNKD</sequence>
<evidence type="ECO:0000313" key="1">
    <source>
        <dbReference type="EMBL" id="KAI3795189.1"/>
    </source>
</evidence>